<feature type="region of interest" description="Disordered" evidence="1">
    <location>
        <begin position="262"/>
        <end position="446"/>
    </location>
</feature>
<organism evidence="2 3">
    <name type="scientific">Rhodonia placenta</name>
    <dbReference type="NCBI Taxonomy" id="104341"/>
    <lineage>
        <taxon>Eukaryota</taxon>
        <taxon>Fungi</taxon>
        <taxon>Dikarya</taxon>
        <taxon>Basidiomycota</taxon>
        <taxon>Agaricomycotina</taxon>
        <taxon>Agaricomycetes</taxon>
        <taxon>Polyporales</taxon>
        <taxon>Adustoporiaceae</taxon>
        <taxon>Rhodonia</taxon>
    </lineage>
</organism>
<evidence type="ECO:0000313" key="3">
    <source>
        <dbReference type="Proteomes" id="UP000639403"/>
    </source>
</evidence>
<proteinExistence type="predicted"/>
<name>A0A8H7U121_9APHY</name>
<gene>
    <name evidence="2" type="ORF">IEO21_06041</name>
</gene>
<dbReference type="GO" id="GO:0006281">
    <property type="term" value="P:DNA repair"/>
    <property type="evidence" value="ECO:0007669"/>
    <property type="project" value="TreeGrafter"/>
</dbReference>
<feature type="compositionally biased region" description="Basic and acidic residues" evidence="1">
    <location>
        <begin position="262"/>
        <end position="271"/>
    </location>
</feature>
<dbReference type="PANTHER" id="PTHR28594:SF1">
    <property type="entry name" value="ATR-INTERACTING PROTEIN"/>
    <property type="match status" value="1"/>
</dbReference>
<feature type="compositionally biased region" description="Polar residues" evidence="1">
    <location>
        <begin position="306"/>
        <end position="315"/>
    </location>
</feature>
<dbReference type="EMBL" id="JADOXO010000125">
    <property type="protein sequence ID" value="KAF9812694.1"/>
    <property type="molecule type" value="Genomic_DNA"/>
</dbReference>
<dbReference type="InterPro" id="IPR033349">
    <property type="entry name" value="ATRIP"/>
</dbReference>
<feature type="region of interest" description="Disordered" evidence="1">
    <location>
        <begin position="31"/>
        <end position="61"/>
    </location>
</feature>
<accession>A0A8H7U121</accession>
<reference evidence="2" key="1">
    <citation type="submission" date="2020-11" db="EMBL/GenBank/DDBJ databases">
        <authorList>
            <person name="Koelle M."/>
            <person name="Horta M.A.C."/>
            <person name="Nowrousian M."/>
            <person name="Ohm R.A."/>
            <person name="Benz P."/>
            <person name="Pilgard A."/>
        </authorList>
    </citation>
    <scope>NUCLEOTIDE SEQUENCE</scope>
    <source>
        <strain evidence="2">FPRL280</strain>
    </source>
</reference>
<dbReference type="Proteomes" id="UP000639403">
    <property type="component" value="Unassembled WGS sequence"/>
</dbReference>
<dbReference type="PANTHER" id="PTHR28594">
    <property type="entry name" value="ATR-INTERACTING PROTEIN"/>
    <property type="match status" value="1"/>
</dbReference>
<reference evidence="2" key="2">
    <citation type="journal article" name="Front. Microbiol.">
        <title>Degradative Capacity of Two Strains of Rhodonia placenta: From Phenotype to Genotype.</title>
        <authorList>
            <person name="Kolle M."/>
            <person name="Horta M.A.C."/>
            <person name="Nowrousian M."/>
            <person name="Ohm R.A."/>
            <person name="Benz J.P."/>
            <person name="Pilgard A."/>
        </authorList>
    </citation>
    <scope>NUCLEOTIDE SEQUENCE</scope>
    <source>
        <strain evidence="2">FPRL280</strain>
    </source>
</reference>
<evidence type="ECO:0000256" key="1">
    <source>
        <dbReference type="SAM" id="MobiDB-lite"/>
    </source>
</evidence>
<dbReference type="AlphaFoldDB" id="A0A8H7U121"/>
<feature type="region of interest" description="Disordered" evidence="1">
    <location>
        <begin position="897"/>
        <end position="923"/>
    </location>
</feature>
<comment type="caution">
    <text evidence="2">The sequence shown here is derived from an EMBL/GenBank/DDBJ whole genome shotgun (WGS) entry which is preliminary data.</text>
</comment>
<evidence type="ECO:0000313" key="2">
    <source>
        <dbReference type="EMBL" id="KAF9812694.1"/>
    </source>
</evidence>
<feature type="compositionally biased region" description="Basic and acidic residues" evidence="1">
    <location>
        <begin position="366"/>
        <end position="379"/>
    </location>
</feature>
<sequence>MLDSDDDLFGAFDDIDETIIAAADEAESKFLESQRTVQTGRVLSEPQSPPPPKRQRLGYGWAPQPPRIVSLNSFDSLPEVSVFDNGLYDLESTRDHASRLDESVSVNLTQEHTPPISQQTQDAPVYNVPITNVQRSMTEEPEGRPRLSQQALENASQGHAPAAAVNRQKEAQLEKELGALRAEFQKLREEQELVQRNLKEAEDARLAKEGEVSILRKGIQKTAQEHAAEITRIKAAKEAAEAMQTQAQKQLKEEMDRLKTQFAFKQHELETSARSSPWTVRSKKSQKQAPPTPVKMPAQMREWNAGPSNLSQGSNYPRDDPFSSQGFEVPRQKVRAVAEKPKKTLPGFVNAFDLSPPKSQPKSKGKGKEKEQSVMEREASMPGWFPAPSSQRPISPPQMHSSPVTSPPSTPTGVRGSKFQPFDRNVRVMGPPPERNVTEDPMEVDSDDQGQAVTLEESPAEETLELPFMDWRAELHRIVMTHRYPSSPTLTMHLLMSTTLYASASIEQVQTYRILNDKLLENLGTAMISGDDADSANHALLSILVGMVGILHTAAMFPPLTSLLHLLRVLALYLPTFSHFVLAPPERDDAADDDDAPQILVTLCDIIRVHVIVKDPFADELVDLAKEMLALLEVITWTIPANLVPRLAYIPRSPDTLSTMLAPALPTSLLAHATRLLTLLASHHSLFRHLLALPPEADSLTQSSASPNFSRLPHIEQLSAYLIDTSRKGAEADALKESILAFIASLSVAHADAITILVQSQTLIPSMVVFLTQVSTPFFEEEPSLMRSPARVESVVVLVVRTMSLLYSLVFGAGSSFNLRQKILLCPPSRQFHGIQYMLLVTLGRLSYAEPPQTLTTKLQNQLDQTLDMAKGMLELLVDGPEHEAIWAAFQVDKDEPMNSIKTEDDDEEREARIQLPVESQEV</sequence>
<protein>
    <submittedName>
        <fullName evidence="2">Uncharacterized protein</fullName>
    </submittedName>
</protein>
<dbReference type="GO" id="GO:0000077">
    <property type="term" value="P:DNA damage checkpoint signaling"/>
    <property type="evidence" value="ECO:0007669"/>
    <property type="project" value="InterPro"/>
</dbReference>